<evidence type="ECO:0000256" key="3">
    <source>
        <dbReference type="ARBA" id="ARBA00022475"/>
    </source>
</evidence>
<dbReference type="InterPro" id="IPR050968">
    <property type="entry name" value="Cytochrome_c_oxidase_bac_sub4"/>
</dbReference>
<comment type="similarity">
    <text evidence="2">Belongs to the cytochrome c oxidase bacterial subunit 4 family.</text>
</comment>
<feature type="transmembrane region" description="Helical" evidence="7">
    <location>
        <begin position="21"/>
        <end position="44"/>
    </location>
</feature>
<dbReference type="PANTHER" id="PTHR36835">
    <property type="entry name" value="CYTOCHROME BO(3) UBIQUINOL OXIDASE SUBUNIT 4"/>
    <property type="match status" value="1"/>
</dbReference>
<name>A0ABM9G5L1_9BACL</name>
<keyword evidence="3" id="KW-1003">Cell membrane</keyword>
<evidence type="ECO:0000256" key="4">
    <source>
        <dbReference type="ARBA" id="ARBA00022692"/>
    </source>
</evidence>
<evidence type="ECO:0000256" key="2">
    <source>
        <dbReference type="ARBA" id="ARBA00008079"/>
    </source>
</evidence>
<dbReference type="PANTHER" id="PTHR36835:SF1">
    <property type="entry name" value="CYTOCHROME BO(3) UBIQUINOL OXIDASE SUBUNIT 4"/>
    <property type="match status" value="1"/>
</dbReference>
<reference evidence="8" key="1">
    <citation type="submission" date="2022-06" db="EMBL/GenBank/DDBJ databases">
        <authorList>
            <person name="Dietemann V."/>
            <person name="Ory F."/>
            <person name="Dainat B."/>
            <person name="Oberhansli S."/>
        </authorList>
    </citation>
    <scope>NUCLEOTIDE SEQUENCE</scope>
    <source>
        <strain evidence="8">Ena-SAMPLE-TAB-26-04-2022-14:26:32:270-5432</strain>
    </source>
</reference>
<proteinExistence type="inferred from homology"/>
<dbReference type="Pfam" id="PF03626">
    <property type="entry name" value="COX4_pro"/>
    <property type="match status" value="1"/>
</dbReference>
<evidence type="ECO:0000256" key="5">
    <source>
        <dbReference type="ARBA" id="ARBA00022989"/>
    </source>
</evidence>
<feature type="transmembrane region" description="Helical" evidence="7">
    <location>
        <begin position="50"/>
        <end position="69"/>
    </location>
</feature>
<dbReference type="RefSeq" id="WP_213428984.1">
    <property type="nucleotide sequence ID" value="NZ_AP031286.1"/>
</dbReference>
<dbReference type="Proteomes" id="UP001154322">
    <property type="component" value="Unassembled WGS sequence"/>
</dbReference>
<sequence length="109" mass="12189">MAQHDTTAPQDTGSHGSFRSYTLGFLFSIVLTIIPITAVLYGWAEGMGNTIVLMTAAVLQFIVQLIYFMHLREEPKPRYNLVTLILGLIILLVIVVGSMWIMLYNMVAI</sequence>
<keyword evidence="6 7" id="KW-0472">Membrane</keyword>
<evidence type="ECO:0000256" key="6">
    <source>
        <dbReference type="ARBA" id="ARBA00023136"/>
    </source>
</evidence>
<feature type="transmembrane region" description="Helical" evidence="7">
    <location>
        <begin position="81"/>
        <end position="103"/>
    </location>
</feature>
<dbReference type="EMBL" id="CALYLO010000005">
    <property type="protein sequence ID" value="CAH8246656.1"/>
    <property type="molecule type" value="Genomic_DNA"/>
</dbReference>
<accession>A0ABM9G5L1</accession>
<comment type="caution">
    <text evidence="8">The sequence shown here is derived from an EMBL/GenBank/DDBJ whole genome shotgun (WGS) entry which is preliminary data.</text>
</comment>
<evidence type="ECO:0000256" key="7">
    <source>
        <dbReference type="SAM" id="Phobius"/>
    </source>
</evidence>
<keyword evidence="9" id="KW-1185">Reference proteome</keyword>
<organism evidence="8 9">
    <name type="scientific">Paenibacillus melissococcoides</name>
    <dbReference type="NCBI Taxonomy" id="2912268"/>
    <lineage>
        <taxon>Bacteria</taxon>
        <taxon>Bacillati</taxon>
        <taxon>Bacillota</taxon>
        <taxon>Bacilli</taxon>
        <taxon>Bacillales</taxon>
        <taxon>Paenibacillaceae</taxon>
        <taxon>Paenibacillus</taxon>
    </lineage>
</organism>
<evidence type="ECO:0000256" key="1">
    <source>
        <dbReference type="ARBA" id="ARBA00004651"/>
    </source>
</evidence>
<keyword evidence="5 7" id="KW-1133">Transmembrane helix</keyword>
<evidence type="ECO:0000313" key="9">
    <source>
        <dbReference type="Proteomes" id="UP001154322"/>
    </source>
</evidence>
<dbReference type="InterPro" id="IPR005171">
    <property type="entry name" value="Cyt_c_oxidase_su4_prok"/>
</dbReference>
<gene>
    <name evidence="8" type="ORF">WJ0W_003890</name>
</gene>
<keyword evidence="4 7" id="KW-0812">Transmembrane</keyword>
<protein>
    <submittedName>
        <fullName evidence="8">Cytochrome C oxidase subunit IV family protein</fullName>
    </submittedName>
</protein>
<comment type="subcellular location">
    <subcellularLocation>
        <location evidence="1">Cell membrane</location>
        <topology evidence="1">Multi-pass membrane protein</topology>
    </subcellularLocation>
</comment>
<evidence type="ECO:0000313" key="8">
    <source>
        <dbReference type="EMBL" id="CAH8246656.1"/>
    </source>
</evidence>